<dbReference type="SUPFAM" id="SSF57701">
    <property type="entry name" value="Zn2/Cys6 DNA-binding domain"/>
    <property type="match status" value="1"/>
</dbReference>
<dbReference type="GO" id="GO:0005634">
    <property type="term" value="C:nucleus"/>
    <property type="evidence" value="ECO:0007669"/>
    <property type="project" value="UniProtKB-SubCell"/>
</dbReference>
<dbReference type="Pfam" id="PF00172">
    <property type="entry name" value="Zn_clus"/>
    <property type="match status" value="1"/>
</dbReference>
<keyword evidence="4" id="KW-1133">Transmembrane helix</keyword>
<dbReference type="Proteomes" id="UP000616885">
    <property type="component" value="Unassembled WGS sequence"/>
</dbReference>
<reference evidence="7" key="2">
    <citation type="submission" date="2020-10" db="EMBL/GenBank/DDBJ databases">
        <title>High-Quality Genome Resource of Clonostachys rosea strain S41 by Oxford Nanopore Long-Read Sequencing.</title>
        <authorList>
            <person name="Wang H."/>
        </authorList>
    </citation>
    <scope>NUCLEOTIDE SEQUENCE</scope>
    <source>
        <strain evidence="7">S41</strain>
    </source>
</reference>
<feature type="domain" description="Zn(2)-C6 fungal-type" evidence="5">
    <location>
        <begin position="10"/>
        <end position="38"/>
    </location>
</feature>
<accession>A0A0B7K2L0</accession>
<feature type="transmembrane region" description="Helical" evidence="4">
    <location>
        <begin position="235"/>
        <end position="257"/>
    </location>
</feature>
<dbReference type="InterPro" id="IPR001138">
    <property type="entry name" value="Zn2Cys6_DnaBD"/>
</dbReference>
<reference evidence="6" key="1">
    <citation type="submission" date="2015-01" db="EMBL/GenBank/DDBJ databases">
        <authorList>
            <person name="Durling Mikael"/>
        </authorList>
    </citation>
    <scope>NUCLEOTIDE SEQUENCE</scope>
</reference>
<evidence type="ECO:0000256" key="4">
    <source>
        <dbReference type="SAM" id="Phobius"/>
    </source>
</evidence>
<dbReference type="GO" id="GO:0000981">
    <property type="term" value="F:DNA-binding transcription factor activity, RNA polymerase II-specific"/>
    <property type="evidence" value="ECO:0007669"/>
    <property type="project" value="InterPro"/>
</dbReference>
<dbReference type="Pfam" id="PF11951">
    <property type="entry name" value="Fungal_trans_2"/>
    <property type="match status" value="1"/>
</dbReference>
<feature type="compositionally biased region" description="Polar residues" evidence="3">
    <location>
        <begin position="61"/>
        <end position="73"/>
    </location>
</feature>
<evidence type="ECO:0000256" key="2">
    <source>
        <dbReference type="ARBA" id="ARBA00023242"/>
    </source>
</evidence>
<dbReference type="GO" id="GO:0000976">
    <property type="term" value="F:transcription cis-regulatory region binding"/>
    <property type="evidence" value="ECO:0007669"/>
    <property type="project" value="TreeGrafter"/>
</dbReference>
<sequence>MAGQPQAPKKCHNCRRQRLRCDRSYPQCNKCVLSGKECLGYGQLLRWTGAVASRGKLAGKTSSADVSLPSSQKLGGDEDEDSPEDEALEVIDATASKNETKASDMQLVVQDRVSDALYDKPWVLADPVFQDLSQTDRYYISYFTTRLCRDLVSHDLPDNCNPFHKLVPMTRSHPLLQHIIVASSAAHKSNLVRSAQPPFVQSDGKVIYQRGEASQQALQEALVAKLKALRLMHEAVANVGSVPVDIIFAAALFFIYVELLESGKNGWRAHLEGAGRLMSIMQTIDPPLRELRDSLLSDCFCYFVLSSAFTPEVSSLQTYFDSANIPTILEKTTASSYLCCPPEVLEILYAASQLSNVVTEDAETAAKIASEGFTLLHRAQNFNVRAWAVEVLKNNYYLEKVLESRINVATVHRLAASVYIMQAIEPIANSLSEDIVDAVYLEMFYYLERIPPEDPNFKATSWPTFVAGAGAKDPQRRAWVIDRFQKLLVTTPWGFMNTCMETLSIIWGLEESEHQGKNWIQVLKDPKMNFLIV</sequence>
<evidence type="ECO:0000313" key="7">
    <source>
        <dbReference type="EMBL" id="KAF9757542.1"/>
    </source>
</evidence>
<dbReference type="EMBL" id="JADCTT010000002">
    <property type="protein sequence ID" value="KAF9757542.1"/>
    <property type="molecule type" value="Genomic_DNA"/>
</dbReference>
<evidence type="ECO:0000259" key="5">
    <source>
        <dbReference type="PROSITE" id="PS50048"/>
    </source>
</evidence>
<dbReference type="PROSITE" id="PS50048">
    <property type="entry name" value="ZN2_CY6_FUNGAL_2"/>
    <property type="match status" value="1"/>
</dbReference>
<evidence type="ECO:0000256" key="3">
    <source>
        <dbReference type="SAM" id="MobiDB-lite"/>
    </source>
</evidence>
<dbReference type="PANTHER" id="PTHR37534:SF51">
    <property type="entry name" value="ACRIFLAVINE SENSITIVITY CONTROL PROTEIN ACR-2"/>
    <property type="match status" value="1"/>
</dbReference>
<dbReference type="InterPro" id="IPR021858">
    <property type="entry name" value="Fun_TF"/>
</dbReference>
<protein>
    <recommendedName>
        <fullName evidence="5">Zn(2)-C6 fungal-type domain-containing protein</fullName>
    </recommendedName>
</protein>
<keyword evidence="4" id="KW-0812">Transmembrane</keyword>
<organism evidence="6">
    <name type="scientific">Bionectria ochroleuca</name>
    <name type="common">Gliocladium roseum</name>
    <dbReference type="NCBI Taxonomy" id="29856"/>
    <lineage>
        <taxon>Eukaryota</taxon>
        <taxon>Fungi</taxon>
        <taxon>Dikarya</taxon>
        <taxon>Ascomycota</taxon>
        <taxon>Pezizomycotina</taxon>
        <taxon>Sordariomycetes</taxon>
        <taxon>Hypocreomycetidae</taxon>
        <taxon>Hypocreales</taxon>
        <taxon>Bionectriaceae</taxon>
        <taxon>Clonostachys</taxon>
    </lineage>
</organism>
<dbReference type="EMBL" id="CDPU01000012">
    <property type="protein sequence ID" value="CEO48901.1"/>
    <property type="molecule type" value="Genomic_DNA"/>
</dbReference>
<dbReference type="GO" id="GO:0008270">
    <property type="term" value="F:zinc ion binding"/>
    <property type="evidence" value="ECO:0007669"/>
    <property type="project" value="InterPro"/>
</dbReference>
<dbReference type="PANTHER" id="PTHR37534">
    <property type="entry name" value="TRANSCRIPTIONAL ACTIVATOR PROTEIN UGA3"/>
    <property type="match status" value="1"/>
</dbReference>
<keyword evidence="4" id="KW-0472">Membrane</keyword>
<dbReference type="InterPro" id="IPR036864">
    <property type="entry name" value="Zn2-C6_fun-type_DNA-bd_sf"/>
</dbReference>
<evidence type="ECO:0000256" key="1">
    <source>
        <dbReference type="ARBA" id="ARBA00004123"/>
    </source>
</evidence>
<dbReference type="SMART" id="SM00066">
    <property type="entry name" value="GAL4"/>
    <property type="match status" value="1"/>
</dbReference>
<comment type="subcellular location">
    <subcellularLocation>
        <location evidence="1">Nucleus</location>
    </subcellularLocation>
</comment>
<dbReference type="AlphaFoldDB" id="A0A0B7K2L0"/>
<gene>
    <name evidence="6" type="ORF">BN869_000004958_1</name>
    <name evidence="7" type="ORF">IM811_008486</name>
</gene>
<evidence type="ECO:0000313" key="6">
    <source>
        <dbReference type="EMBL" id="CEO48901.1"/>
    </source>
</evidence>
<feature type="region of interest" description="Disordered" evidence="3">
    <location>
        <begin position="61"/>
        <end position="84"/>
    </location>
</feature>
<proteinExistence type="predicted"/>
<dbReference type="Gene3D" id="4.10.240.10">
    <property type="entry name" value="Zn(2)-C6 fungal-type DNA-binding domain"/>
    <property type="match status" value="1"/>
</dbReference>
<keyword evidence="2" id="KW-0539">Nucleus</keyword>
<dbReference type="CDD" id="cd00067">
    <property type="entry name" value="GAL4"/>
    <property type="match status" value="1"/>
</dbReference>
<name>A0A0B7K2L0_BIOOC</name>
<dbReference type="GO" id="GO:0045944">
    <property type="term" value="P:positive regulation of transcription by RNA polymerase II"/>
    <property type="evidence" value="ECO:0007669"/>
    <property type="project" value="TreeGrafter"/>
</dbReference>